<dbReference type="AlphaFoldDB" id="A0AAD5VAQ3"/>
<organism evidence="2 3">
    <name type="scientific">Meripilus lineatus</name>
    <dbReference type="NCBI Taxonomy" id="2056292"/>
    <lineage>
        <taxon>Eukaryota</taxon>
        <taxon>Fungi</taxon>
        <taxon>Dikarya</taxon>
        <taxon>Basidiomycota</taxon>
        <taxon>Agaricomycotina</taxon>
        <taxon>Agaricomycetes</taxon>
        <taxon>Polyporales</taxon>
        <taxon>Meripilaceae</taxon>
        <taxon>Meripilus</taxon>
    </lineage>
</organism>
<evidence type="ECO:0000313" key="3">
    <source>
        <dbReference type="Proteomes" id="UP001212997"/>
    </source>
</evidence>
<evidence type="ECO:0008006" key="4">
    <source>
        <dbReference type="Google" id="ProtNLM"/>
    </source>
</evidence>
<proteinExistence type="predicted"/>
<dbReference type="InterPro" id="IPR026736">
    <property type="entry name" value="Virilizer"/>
</dbReference>
<reference evidence="2" key="1">
    <citation type="submission" date="2022-07" db="EMBL/GenBank/DDBJ databases">
        <title>Genome Sequence of Physisporinus lineatus.</title>
        <authorList>
            <person name="Buettner E."/>
        </authorList>
    </citation>
    <scope>NUCLEOTIDE SEQUENCE</scope>
    <source>
        <strain evidence="2">VT162</strain>
    </source>
</reference>
<dbReference type="PANTHER" id="PTHR23185:SF0">
    <property type="entry name" value="PROTEIN VIRILIZER HOMOLOG"/>
    <property type="match status" value="1"/>
</dbReference>
<dbReference type="Proteomes" id="UP001212997">
    <property type="component" value="Unassembled WGS sequence"/>
</dbReference>
<protein>
    <recommendedName>
        <fullName evidence="4">Virilizer N-terminal domain-containing protein</fullName>
    </recommendedName>
</protein>
<accession>A0AAD5VAQ3</accession>
<name>A0AAD5VAQ3_9APHY</name>
<evidence type="ECO:0000256" key="1">
    <source>
        <dbReference type="SAM" id="MobiDB-lite"/>
    </source>
</evidence>
<keyword evidence="3" id="KW-1185">Reference proteome</keyword>
<dbReference type="PANTHER" id="PTHR23185">
    <property type="entry name" value="PROTEIN VIRILIZER HOMOLOG"/>
    <property type="match status" value="1"/>
</dbReference>
<sequence>MATLLQWCILEPYGPSNLAAIRFASPVSVKSLVIFPTGARPFAQSPDVVSRTEPEAFFLEVYFNAHPVPSPNFKEKPKPTNALIPTVIAYPGGQMHFSVNMGREQATRLMIVKGDFTSLSLAVYGDILSEIEPYPSSYTPKSHQSLEPVPVSRALDPSNAHDPTLLARQLLSLIPDAPPLPLVIRLMFCLKPSNDDWDLPEFPYLHPDLEDAYEDLTLEKAYGITTKPVPDDIPLDDLVRFAENVSRCVGEKDDDQSYYVAGLLRHAASQTPEMAKSLLKSVDLMAIFDSSNMDDQTLDKLSDATANADIARYLQSEWFLSTVRDIEHNPSADRETRNAARHLVNRVEGWTSLEDALFNTQGDFITAAAALRDFSSQEASFGILLESLVTHEDIVSRLSENLVVSISAASLPQLLSRGKSSVSHDDFLAFLRAFIGISCVLAVYAWADSLPHPPCRERILGILRLWQGVEGYREILNHLLLLPQMVFRLECMLDNDLPSHSGIATEHILVNLSQDPRAFLSSDLVKCILSLKPPHSYITYAERNSMQAAAGVAEDGLVGAIDELLRPVQRPPTLMSIRVLRVALAVVTRELDILGEYEVVQEFWKEGPISLVCLLAEIFAIVSDEIGGQFTLKPPPSTPSGLVAQLFSISGDLLRLILRLFPSFPVPSRVIRTLSMNIANFFVYTDAADMLYNQSSPACRAAQETRQLCIEVIRATGNTDSPLEDGKLGASVVLRALLVHGLQTGPRDPVNHSLQVFYLIDVLLPLADADPATSEAWTVKVLPPLLRDLWSFCKVLDTEYKAHFVRRLVSLDRSNVGIGDWLLQEELRDMMNALKEMEDPGLPVNNRFMRQYQVTLSLRFFYDLMRNSSDVSRWATACLTTDPDTAQIFSSCLWSLFAQDFMSINLARVGQIAVAQSERLARELYHPLVLTILRACWSVGSSPSELSSMLDSSRTLLMSMSTTELEVDQLASDIGATLSILDASPHLICEGVPGSIVLLLDWFVRTIMADQQEPTQLRNISPASFTSLCSRLAELLDDSGKEMLIKSQAAINVAGFSNDSSPIQMPTFLTESIELTIQELEDLIRPKEIAQPSTPPRKALNQDILSLVTISPPVPLIRSPNVSTTGLTKTYSNNDFRQLRQTPSARQNTSRLPSMHVDVGSSINS</sequence>
<evidence type="ECO:0000313" key="2">
    <source>
        <dbReference type="EMBL" id="KAJ3490711.1"/>
    </source>
</evidence>
<feature type="region of interest" description="Disordered" evidence="1">
    <location>
        <begin position="1142"/>
        <end position="1165"/>
    </location>
</feature>
<dbReference type="EMBL" id="JANAWD010000023">
    <property type="protein sequence ID" value="KAJ3490711.1"/>
    <property type="molecule type" value="Genomic_DNA"/>
</dbReference>
<dbReference type="GO" id="GO:0003723">
    <property type="term" value="F:RNA binding"/>
    <property type="evidence" value="ECO:0007669"/>
    <property type="project" value="TreeGrafter"/>
</dbReference>
<gene>
    <name evidence="2" type="ORF">NLI96_g1228</name>
</gene>
<comment type="caution">
    <text evidence="2">The sequence shown here is derived from an EMBL/GenBank/DDBJ whole genome shotgun (WGS) entry which is preliminary data.</text>
</comment>
<dbReference type="GO" id="GO:0036396">
    <property type="term" value="C:RNA N6-methyladenosine methyltransferase complex"/>
    <property type="evidence" value="ECO:0007669"/>
    <property type="project" value="TreeGrafter"/>
</dbReference>
<feature type="compositionally biased region" description="Polar residues" evidence="1">
    <location>
        <begin position="1142"/>
        <end position="1152"/>
    </location>
</feature>